<dbReference type="AlphaFoldDB" id="A0A6A4ALY6"/>
<protein>
    <submittedName>
        <fullName evidence="2">Uncharacterized protein</fullName>
    </submittedName>
</protein>
<evidence type="ECO:0000313" key="2">
    <source>
        <dbReference type="EMBL" id="KAE9260548.1"/>
    </source>
</evidence>
<sequence length="186" mass="21612">MSQVARSPQGEIEVWIQDQECWNGSDPSQPKRIGGVELREEMTAPGIEGRRIADGGLQNWNELELRVLQGRIRRPPPPLPPLPLLPPPPRYYPRWGEIRTQETLPSREARPIRRALRRVEPDRPLDLRDRTLTRPRRRGSRLPLEELEPPRHQALGQSPRRMTVRGREKAIDCAKEKLGKIRIRHV</sequence>
<accession>A0A6A4ALY6</accession>
<keyword evidence="3" id="KW-1185">Reference proteome</keyword>
<organism evidence="2 3">
    <name type="scientific">Phytophthora rubi</name>
    <dbReference type="NCBI Taxonomy" id="129364"/>
    <lineage>
        <taxon>Eukaryota</taxon>
        <taxon>Sar</taxon>
        <taxon>Stramenopiles</taxon>
        <taxon>Oomycota</taxon>
        <taxon>Peronosporomycetes</taxon>
        <taxon>Peronosporales</taxon>
        <taxon>Peronosporaceae</taxon>
        <taxon>Phytophthora</taxon>
    </lineage>
</organism>
<comment type="caution">
    <text evidence="2">The sequence shown here is derived from an EMBL/GenBank/DDBJ whole genome shotgun (WGS) entry which is preliminary data.</text>
</comment>
<gene>
    <name evidence="2" type="ORF">PR003_g34320</name>
</gene>
<dbReference type="Proteomes" id="UP000434957">
    <property type="component" value="Unassembled WGS sequence"/>
</dbReference>
<name>A0A6A4ALY6_9STRA</name>
<evidence type="ECO:0000256" key="1">
    <source>
        <dbReference type="SAM" id="MobiDB-lite"/>
    </source>
</evidence>
<reference evidence="2 3" key="1">
    <citation type="submission" date="2018-08" db="EMBL/GenBank/DDBJ databases">
        <title>Genomic investigation of the strawberry pathogen Phytophthora fragariae indicates pathogenicity is determined by transcriptional variation in three key races.</title>
        <authorList>
            <person name="Adams T.M."/>
            <person name="Armitage A.D."/>
            <person name="Sobczyk M.K."/>
            <person name="Bates H.J."/>
            <person name="Dunwell J.M."/>
            <person name="Nellist C.F."/>
            <person name="Harrison R.J."/>
        </authorList>
    </citation>
    <scope>NUCLEOTIDE SEQUENCE [LARGE SCALE GENOMIC DNA]</scope>
    <source>
        <strain evidence="2 3">SCRP333</strain>
    </source>
</reference>
<proteinExistence type="predicted"/>
<dbReference type="EMBL" id="QXFT01011141">
    <property type="protein sequence ID" value="KAE9260548.1"/>
    <property type="molecule type" value="Genomic_DNA"/>
</dbReference>
<evidence type="ECO:0000313" key="3">
    <source>
        <dbReference type="Proteomes" id="UP000434957"/>
    </source>
</evidence>
<feature type="region of interest" description="Disordered" evidence="1">
    <location>
        <begin position="124"/>
        <end position="167"/>
    </location>
</feature>